<evidence type="ECO:0000256" key="7">
    <source>
        <dbReference type="ARBA" id="ARBA00023065"/>
    </source>
</evidence>
<feature type="transmembrane region" description="Helical" evidence="9">
    <location>
        <begin position="495"/>
        <end position="514"/>
    </location>
</feature>
<dbReference type="Proteomes" id="UP000573499">
    <property type="component" value="Unassembled WGS sequence"/>
</dbReference>
<keyword evidence="5 9" id="KW-1278">Translocase</keyword>
<feature type="transmembrane region" description="Helical" evidence="9">
    <location>
        <begin position="120"/>
        <end position="149"/>
    </location>
</feature>
<evidence type="ECO:0000256" key="4">
    <source>
        <dbReference type="ARBA" id="ARBA00022842"/>
    </source>
</evidence>
<comment type="cofactor">
    <cofactor evidence="9">
        <name>Mg(2+)</name>
        <dbReference type="ChEBI" id="CHEBI:18420"/>
    </cofactor>
</comment>
<dbReference type="GO" id="GO:0004427">
    <property type="term" value="F:inorganic diphosphate phosphatase activity"/>
    <property type="evidence" value="ECO:0007669"/>
    <property type="project" value="UniProtKB-UniRule"/>
</dbReference>
<keyword evidence="9" id="KW-0375">Hydrogen ion transport</keyword>
<comment type="subunit">
    <text evidence="9">Homodimer.</text>
</comment>
<evidence type="ECO:0000313" key="11">
    <source>
        <dbReference type="Proteomes" id="UP000573499"/>
    </source>
</evidence>
<dbReference type="NCBIfam" id="NF001953">
    <property type="entry name" value="PRK00733.2-1"/>
    <property type="match status" value="1"/>
</dbReference>
<dbReference type="EC" id="7.1.3.1" evidence="9"/>
<dbReference type="NCBIfam" id="NF001951">
    <property type="entry name" value="PRK00733.1-2"/>
    <property type="match status" value="1"/>
</dbReference>
<dbReference type="GO" id="GO:0012505">
    <property type="term" value="C:endomembrane system"/>
    <property type="evidence" value="ECO:0007669"/>
    <property type="project" value="UniProtKB-SubCell"/>
</dbReference>
<keyword evidence="2 9" id="KW-0813">Transport</keyword>
<feature type="transmembrane region" description="Helical" evidence="9">
    <location>
        <begin position="464"/>
        <end position="483"/>
    </location>
</feature>
<proteinExistence type="inferred from homology"/>
<feature type="transmembrane region" description="Helical" evidence="9">
    <location>
        <begin position="403"/>
        <end position="423"/>
    </location>
</feature>
<keyword evidence="7 9" id="KW-0406">Ion transport</keyword>
<comment type="catalytic activity">
    <reaction evidence="9">
        <text>diphosphate + H2O + H(+)(in) = 2 phosphate + 2 H(+)(out)</text>
        <dbReference type="Rhea" id="RHEA:13973"/>
        <dbReference type="ChEBI" id="CHEBI:15377"/>
        <dbReference type="ChEBI" id="CHEBI:15378"/>
        <dbReference type="ChEBI" id="CHEBI:33019"/>
        <dbReference type="ChEBI" id="CHEBI:43474"/>
        <dbReference type="EC" id="7.1.3.1"/>
    </reaction>
</comment>
<comment type="similarity">
    <text evidence="9">Belongs to the H(+)-translocating pyrophosphatase (TC 3.A.10) family. K(+)-insensitive subfamily.</text>
</comment>
<feature type="transmembrane region" description="Helical" evidence="9">
    <location>
        <begin position="293"/>
        <end position="316"/>
    </location>
</feature>
<feature type="transmembrane region" description="Helical" evidence="9">
    <location>
        <begin position="260"/>
        <end position="281"/>
    </location>
</feature>
<evidence type="ECO:0000256" key="1">
    <source>
        <dbReference type="ARBA" id="ARBA00004127"/>
    </source>
</evidence>
<evidence type="ECO:0000256" key="5">
    <source>
        <dbReference type="ARBA" id="ARBA00022967"/>
    </source>
</evidence>
<feature type="transmembrane region" description="Helical" evidence="9">
    <location>
        <begin position="79"/>
        <end position="100"/>
    </location>
</feature>
<evidence type="ECO:0000256" key="3">
    <source>
        <dbReference type="ARBA" id="ARBA00022692"/>
    </source>
</evidence>
<keyword evidence="11" id="KW-1185">Reference proteome</keyword>
<feature type="transmembrane region" description="Helical" evidence="9">
    <location>
        <begin position="6"/>
        <end position="26"/>
    </location>
</feature>
<feature type="transmembrane region" description="Helical" evidence="9">
    <location>
        <begin position="662"/>
        <end position="682"/>
    </location>
</feature>
<evidence type="ECO:0000256" key="6">
    <source>
        <dbReference type="ARBA" id="ARBA00022989"/>
    </source>
</evidence>
<keyword evidence="6 9" id="KW-1133">Transmembrane helix</keyword>
<dbReference type="GO" id="GO:0000287">
    <property type="term" value="F:magnesium ion binding"/>
    <property type="evidence" value="ECO:0007669"/>
    <property type="project" value="UniProtKB-UniRule"/>
</dbReference>
<sequence length="720" mass="73671">MAASLWFAVACGVIAVIYGLWSRSWILRQDAGNARMQEIALAIQQGAAAYLARQYRTIAIVGAVLLVLIFALLGTHTALGFLLGAVLSGACGFIGMNVSVRANVRTAQAATKGMNEALDVAFKGGAITGMLVVGLGLLGVTLFYMMLVAGARATAVSEHDVIQPLIGLAFGASLISIFARLGGGIFTKGADVGADLVGKVEAGIPEDDPRNPAVIADNVGDNVGDCAGMAADLFETYVVTLIATMLLGALAITAAPTTAIVYPLLLGAVSIIASIIGCSMVKAKPGKKIMSALYTGLWWAAGLSLIGFAVVTWQLWGDDAMRMKMMGCALVGIVLTGLMVYITEYYTGTDFHPVRHIAEASTTGHGTNIIAGLGVSMKSTAFPVLAVCAAILVSYQLGQLYGIAIAATSMLSMAGIVVALDAYGPITDNAGGIAEMSGMPESVRAITDPLDAVGNTTKAVTKGYAIGSAGLAALVLFADYTHALESSGKSVSFDLSNPMVIVGLFIGGLVPYLFGAMAMEAVGRAAGAVVVEVRRQFRDIKGIMDGSGKPQYDKAVDMLTASAIKEMILPSLLPVVVPIVVGMLLGSAALGGMLMGTIVTGLFVAISMTTGGGAWDNAKKYIEDGNFGGKGSDAHKAAVTGDTVGDPYKDTAGPAVNPLIKIINIVALLLVPLLPASGWLAVSAPGVAHVAMPAATAPAMPVVQSAPVQAMPQQEGGKTQ</sequence>
<comment type="function">
    <text evidence="9">Proton pump that utilizes the energy of pyrophosphate hydrolysis as the driving force for proton movement across the membrane. Generates a proton motive force.</text>
</comment>
<dbReference type="InterPro" id="IPR004131">
    <property type="entry name" value="PPase-energised_H-pump"/>
</dbReference>
<evidence type="ECO:0000256" key="9">
    <source>
        <dbReference type="HAMAP-Rule" id="MF_01129"/>
    </source>
</evidence>
<evidence type="ECO:0000313" key="10">
    <source>
        <dbReference type="EMBL" id="MBA5690058.1"/>
    </source>
</evidence>
<dbReference type="PANTHER" id="PTHR31998">
    <property type="entry name" value="K(+)-INSENSITIVE PYROPHOSPHATE-ENERGIZED PROTON PUMP"/>
    <property type="match status" value="1"/>
</dbReference>
<dbReference type="NCBIfam" id="NF001960">
    <property type="entry name" value="PRK00733.3-5"/>
    <property type="match status" value="1"/>
</dbReference>
<organism evidence="10 11">
    <name type="scientific">Rugamonas apoptosis</name>
    <dbReference type="NCBI Taxonomy" id="2758570"/>
    <lineage>
        <taxon>Bacteria</taxon>
        <taxon>Pseudomonadati</taxon>
        <taxon>Pseudomonadota</taxon>
        <taxon>Betaproteobacteria</taxon>
        <taxon>Burkholderiales</taxon>
        <taxon>Oxalobacteraceae</taxon>
        <taxon>Telluria group</taxon>
        <taxon>Rugamonas</taxon>
    </lineage>
</organism>
<comment type="caution">
    <text evidence="10">The sequence shown here is derived from an EMBL/GenBank/DDBJ whole genome shotgun (WGS) entry which is preliminary data.</text>
</comment>
<keyword evidence="3 9" id="KW-0812">Transmembrane</keyword>
<dbReference type="GO" id="GO:0005886">
    <property type="term" value="C:plasma membrane"/>
    <property type="evidence" value="ECO:0007669"/>
    <property type="project" value="UniProtKB-SubCell"/>
</dbReference>
<dbReference type="HAMAP" id="MF_01129">
    <property type="entry name" value="PPase_energized_pump"/>
    <property type="match status" value="1"/>
</dbReference>
<gene>
    <name evidence="9" type="primary">hppA</name>
    <name evidence="10" type="ORF">H3H39_23710</name>
</gene>
<comment type="caution">
    <text evidence="9">Lacks conserved residue(s) required for the propagation of feature annotation.</text>
</comment>
<dbReference type="PIRSF" id="PIRSF001265">
    <property type="entry name" value="H+-PPase"/>
    <property type="match status" value="1"/>
</dbReference>
<feature type="transmembrane region" description="Helical" evidence="9">
    <location>
        <begin position="380"/>
        <end position="397"/>
    </location>
</feature>
<evidence type="ECO:0000256" key="2">
    <source>
        <dbReference type="ARBA" id="ARBA00022448"/>
    </source>
</evidence>
<comment type="subcellular location">
    <subcellularLocation>
        <location evidence="9">Cell membrane</location>
        <topology evidence="9">Multi-pass membrane protein</topology>
    </subcellularLocation>
    <subcellularLocation>
        <location evidence="1">Endomembrane system</location>
        <topology evidence="1">Multi-pass membrane protein</topology>
    </subcellularLocation>
</comment>
<name>A0A7W2FE60_9BURK</name>
<keyword evidence="4 9" id="KW-0460">Magnesium</keyword>
<feature type="transmembrane region" description="Helical" evidence="9">
    <location>
        <begin position="237"/>
        <end position="254"/>
    </location>
</feature>
<feature type="transmembrane region" description="Helical" evidence="9">
    <location>
        <begin position="322"/>
        <end position="342"/>
    </location>
</feature>
<dbReference type="AlphaFoldDB" id="A0A7W2FE60"/>
<dbReference type="RefSeq" id="WP_182156854.1">
    <property type="nucleotide sequence ID" value="NZ_JACEZU010000014.1"/>
</dbReference>
<dbReference type="GO" id="GO:0009678">
    <property type="term" value="F:diphosphate hydrolysis-driven proton transmembrane transporter activity"/>
    <property type="evidence" value="ECO:0007669"/>
    <property type="project" value="UniProtKB-UniRule"/>
</dbReference>
<dbReference type="Pfam" id="PF03030">
    <property type="entry name" value="H_PPase"/>
    <property type="match status" value="1"/>
</dbReference>
<dbReference type="NCBIfam" id="TIGR01104">
    <property type="entry name" value="V_PPase"/>
    <property type="match status" value="1"/>
</dbReference>
<reference evidence="10 11" key="1">
    <citation type="submission" date="2020-07" db="EMBL/GenBank/DDBJ databases">
        <title>Novel species isolated from subtropical streams in China.</title>
        <authorList>
            <person name="Lu H."/>
        </authorList>
    </citation>
    <scope>NUCLEOTIDE SEQUENCE [LARGE SCALE GENOMIC DNA]</scope>
    <source>
        <strain evidence="10 11">LX47W</strain>
    </source>
</reference>
<keyword evidence="8 9" id="KW-0472">Membrane</keyword>
<keyword evidence="10" id="KW-0378">Hydrolase</keyword>
<protein>
    <recommendedName>
        <fullName evidence="9">K(+)-insensitive pyrophosphate-energized proton pump</fullName>
        <ecNumber evidence="9">7.1.3.1</ecNumber>
    </recommendedName>
    <alternativeName>
        <fullName evidence="9">Membrane-bound proton-translocating pyrophosphatase</fullName>
    </alternativeName>
    <alternativeName>
        <fullName evidence="9">Pyrophosphate-energized inorganic pyrophosphatase</fullName>
        <shortName evidence="9">H(+)-PPase</shortName>
    </alternativeName>
</protein>
<feature type="transmembrane region" description="Helical" evidence="9">
    <location>
        <begin position="55"/>
        <end position="73"/>
    </location>
</feature>
<evidence type="ECO:0000256" key="8">
    <source>
        <dbReference type="ARBA" id="ARBA00023136"/>
    </source>
</evidence>
<feature type="transmembrane region" description="Helical" evidence="9">
    <location>
        <begin position="161"/>
        <end position="179"/>
    </location>
</feature>
<keyword evidence="9" id="KW-1003">Cell membrane</keyword>
<accession>A0A7W2FE60</accession>
<feature type="site" description="Determinant of potassium independence" evidence="9">
    <location>
        <position position="458"/>
    </location>
</feature>
<dbReference type="EMBL" id="JACEZU010000014">
    <property type="protein sequence ID" value="MBA5690058.1"/>
    <property type="molecule type" value="Genomic_DNA"/>
</dbReference>
<feature type="transmembrane region" description="Helical" evidence="9">
    <location>
        <begin position="575"/>
        <end position="606"/>
    </location>
</feature>